<dbReference type="AlphaFoldDB" id="A0A9X3NCV0"/>
<reference evidence="1" key="1">
    <citation type="submission" date="2022-10" db="EMBL/GenBank/DDBJ databases">
        <title>The WGS of Solirubrobacter phytolaccae KCTC 29190.</title>
        <authorList>
            <person name="Jiang Z."/>
        </authorList>
    </citation>
    <scope>NUCLEOTIDE SEQUENCE</scope>
    <source>
        <strain evidence="1">KCTC 29190</strain>
    </source>
</reference>
<sequence length="65" mass="7226">MAKKNKNLPRVVKTKNKCCKSRPRCKKCPVVCKRLSNQGLADKLPNGNYVLSIDVSKKVLKAARG</sequence>
<dbReference type="Proteomes" id="UP001147653">
    <property type="component" value="Unassembled WGS sequence"/>
</dbReference>
<evidence type="ECO:0000313" key="2">
    <source>
        <dbReference type="Proteomes" id="UP001147653"/>
    </source>
</evidence>
<dbReference type="EMBL" id="JAPDDP010000037">
    <property type="protein sequence ID" value="MDA0182512.1"/>
    <property type="molecule type" value="Genomic_DNA"/>
</dbReference>
<proteinExistence type="predicted"/>
<gene>
    <name evidence="1" type="ORF">OJ997_19540</name>
</gene>
<keyword evidence="2" id="KW-1185">Reference proteome</keyword>
<organism evidence="1 2">
    <name type="scientific">Solirubrobacter phytolaccae</name>
    <dbReference type="NCBI Taxonomy" id="1404360"/>
    <lineage>
        <taxon>Bacteria</taxon>
        <taxon>Bacillati</taxon>
        <taxon>Actinomycetota</taxon>
        <taxon>Thermoleophilia</taxon>
        <taxon>Solirubrobacterales</taxon>
        <taxon>Solirubrobacteraceae</taxon>
        <taxon>Solirubrobacter</taxon>
    </lineage>
</organism>
<name>A0A9X3NCV0_9ACTN</name>
<comment type="caution">
    <text evidence="1">The sequence shown here is derived from an EMBL/GenBank/DDBJ whole genome shotgun (WGS) entry which is preliminary data.</text>
</comment>
<protein>
    <submittedName>
        <fullName evidence="1">Uncharacterized protein</fullName>
    </submittedName>
</protein>
<accession>A0A9X3NCV0</accession>
<evidence type="ECO:0000313" key="1">
    <source>
        <dbReference type="EMBL" id="MDA0182512.1"/>
    </source>
</evidence>
<dbReference type="RefSeq" id="WP_270026881.1">
    <property type="nucleotide sequence ID" value="NZ_JAPDDP010000037.1"/>
</dbReference>